<dbReference type="EMBL" id="JAOWLA010000013">
    <property type="protein sequence ID" value="MCV2865886.1"/>
    <property type="molecule type" value="Genomic_DNA"/>
</dbReference>
<dbReference type="Proteomes" id="UP001652503">
    <property type="component" value="Unassembled WGS sequence"/>
</dbReference>
<feature type="transmembrane region" description="Helical" evidence="1">
    <location>
        <begin position="162"/>
        <end position="186"/>
    </location>
</feature>
<dbReference type="InterPro" id="IPR006311">
    <property type="entry name" value="TAT_signal"/>
</dbReference>
<evidence type="ECO:0008006" key="4">
    <source>
        <dbReference type="Google" id="ProtNLM"/>
    </source>
</evidence>
<protein>
    <recommendedName>
        <fullName evidence="4">TVP38/TMEM64 family membrane protein</fullName>
    </recommendedName>
</protein>
<proteinExistence type="predicted"/>
<keyword evidence="1" id="KW-1133">Transmembrane helix</keyword>
<feature type="transmembrane region" description="Helical" evidence="1">
    <location>
        <begin position="49"/>
        <end position="70"/>
    </location>
</feature>
<evidence type="ECO:0000256" key="1">
    <source>
        <dbReference type="SAM" id="Phobius"/>
    </source>
</evidence>
<sequence length="224" mass="24565">MAKTPDPDRPPGALRRTLLRLCAVLVLALALRQLLLWESAEAEAGLGQLRPWMLVLFLVVYALLIAVPFVPGVEVGLTLMAMEGPWIAPWIYLATVGGLSAAFAFGEGLSYARLHRFLTDLRMDRICRQIEKIQPLGTAARLALLEARAPTWARPLVSRYRYVLMAVLINLPGSTLIGGGGGLMFLAGFSRLFHTLPMIGTIMLAVAPVPIVFWAFGVDLREFL</sequence>
<feature type="transmembrane region" description="Helical" evidence="1">
    <location>
        <begin position="18"/>
        <end position="37"/>
    </location>
</feature>
<keyword evidence="1" id="KW-0812">Transmembrane</keyword>
<dbReference type="PROSITE" id="PS51318">
    <property type="entry name" value="TAT"/>
    <property type="match status" value="1"/>
</dbReference>
<comment type="caution">
    <text evidence="2">The sequence shown here is derived from an EMBL/GenBank/DDBJ whole genome shotgun (WGS) entry which is preliminary data.</text>
</comment>
<accession>A0ABT2Z471</accession>
<feature type="transmembrane region" description="Helical" evidence="1">
    <location>
        <begin position="90"/>
        <end position="112"/>
    </location>
</feature>
<feature type="transmembrane region" description="Helical" evidence="1">
    <location>
        <begin position="198"/>
        <end position="218"/>
    </location>
</feature>
<dbReference type="RefSeq" id="WP_263722417.1">
    <property type="nucleotide sequence ID" value="NZ_JAOWLA010000013.1"/>
</dbReference>
<name>A0ABT2Z471_9RHOB</name>
<evidence type="ECO:0000313" key="3">
    <source>
        <dbReference type="Proteomes" id="UP001652503"/>
    </source>
</evidence>
<reference evidence="2 3" key="1">
    <citation type="submission" date="2022-10" db="EMBL/GenBank/DDBJ databases">
        <title>Defluviimonas sp. nov., isolated from ocean surface water.</title>
        <authorList>
            <person name="He W."/>
            <person name="Wang L."/>
            <person name="Zhang D.-F."/>
        </authorList>
    </citation>
    <scope>NUCLEOTIDE SEQUENCE [LARGE SCALE GENOMIC DNA]</scope>
    <source>
        <strain evidence="2 3">WL0075</strain>
    </source>
</reference>
<keyword evidence="3" id="KW-1185">Reference proteome</keyword>
<evidence type="ECO:0000313" key="2">
    <source>
        <dbReference type="EMBL" id="MCV2865886.1"/>
    </source>
</evidence>
<gene>
    <name evidence="2" type="ORF">OE647_14250</name>
</gene>
<organism evidence="2 3">
    <name type="scientific">Albidovulum sediminicola</name>
    <dbReference type="NCBI Taxonomy" id="2984331"/>
    <lineage>
        <taxon>Bacteria</taxon>
        <taxon>Pseudomonadati</taxon>
        <taxon>Pseudomonadota</taxon>
        <taxon>Alphaproteobacteria</taxon>
        <taxon>Rhodobacterales</taxon>
        <taxon>Paracoccaceae</taxon>
        <taxon>Albidovulum</taxon>
    </lineage>
</organism>
<keyword evidence="1" id="KW-0472">Membrane</keyword>